<dbReference type="EMBL" id="ABIB01000004">
    <property type="protein sequence ID" value="EDP96417.1"/>
    <property type="molecule type" value="Genomic_DNA"/>
</dbReference>
<dbReference type="Proteomes" id="UP000002945">
    <property type="component" value="Unassembled WGS sequence"/>
</dbReference>
<dbReference type="AlphaFoldDB" id="A9DVG2"/>
<evidence type="ECO:0000256" key="1">
    <source>
        <dbReference type="SAM" id="MobiDB-lite"/>
    </source>
</evidence>
<gene>
    <name evidence="2" type="ORF">KAOT1_03372</name>
</gene>
<accession>A9DVG2</accession>
<sequence>MRQPVIATAREIIRIYGASLFKASKKAGFDTASIPPLATNNIQLAKISHVSTRTIKRHLKKLLQTNVIIEKINYGRKANYELYLNPKILLINSEKAVNKQQNQKENMKSKNTDNQFFKKNYWTSCPQTDASNNSYINNILIAVDNKMNIDRSLSYRSSKVEALAGNNFTRYVEKEGKEKINEPLIQGTPGARNFKSTNDVEKEGELPEVKTQAKDIDSRLEASGIPFLNSYVDSLWELAKKKLYKEVCLTENVEKKTKELLYLWYQPVKKQHLDKVHNVYIKRVELVQKYLAKDPEYRYVQLPHKYFDPTNKHGFTGTKVWYENYIRSKQNTRLKLITHAQIRRFLNNEKKQTQHQKPRFPLFKDCEKRIQQLGKPVLLNQFYTAVLNEKNKAVFIPE</sequence>
<evidence type="ECO:0000313" key="2">
    <source>
        <dbReference type="EMBL" id="EDP96417.1"/>
    </source>
</evidence>
<proteinExistence type="predicted"/>
<dbReference type="HOGENOM" id="CLU_656939_0_0_10"/>
<comment type="caution">
    <text evidence="2">The sequence shown here is derived from an EMBL/GenBank/DDBJ whole genome shotgun (WGS) entry which is preliminary data.</text>
</comment>
<evidence type="ECO:0000313" key="3">
    <source>
        <dbReference type="Proteomes" id="UP000002945"/>
    </source>
</evidence>
<organism evidence="2 3">
    <name type="scientific">Kordia algicida OT-1</name>
    <dbReference type="NCBI Taxonomy" id="391587"/>
    <lineage>
        <taxon>Bacteria</taxon>
        <taxon>Pseudomonadati</taxon>
        <taxon>Bacteroidota</taxon>
        <taxon>Flavobacteriia</taxon>
        <taxon>Flavobacteriales</taxon>
        <taxon>Flavobacteriaceae</taxon>
        <taxon>Kordia</taxon>
    </lineage>
</organism>
<feature type="region of interest" description="Disordered" evidence="1">
    <location>
        <begin position="183"/>
        <end position="203"/>
    </location>
</feature>
<keyword evidence="3" id="KW-1185">Reference proteome</keyword>
<protein>
    <submittedName>
        <fullName evidence="2">Uncharacterized protein</fullName>
    </submittedName>
</protein>
<dbReference type="eggNOG" id="ENOG50334XH">
    <property type="taxonomic scope" value="Bacteria"/>
</dbReference>
<name>A9DVG2_9FLAO</name>
<reference evidence="2 3" key="1">
    <citation type="journal article" date="2011" name="J. Bacteriol.">
        <title>Genome sequence of the algicidal bacterium Kordia algicida OT-1.</title>
        <authorList>
            <person name="Lee H.S."/>
            <person name="Kang S.G."/>
            <person name="Kwon K.K."/>
            <person name="Lee J.H."/>
            <person name="Kim S.J."/>
        </authorList>
    </citation>
    <scope>NUCLEOTIDE SEQUENCE [LARGE SCALE GENOMIC DNA]</scope>
    <source>
        <strain evidence="2 3">OT-1</strain>
    </source>
</reference>